<proteinExistence type="predicted"/>
<dbReference type="EMBL" id="JADAKE010000022">
    <property type="protein sequence ID" value="MBF8808637.1"/>
    <property type="molecule type" value="Genomic_DNA"/>
</dbReference>
<gene>
    <name evidence="1" type="ORF">IC227_10705</name>
</gene>
<dbReference type="Proteomes" id="UP000637757">
    <property type="component" value="Unassembled WGS sequence"/>
</dbReference>
<accession>A0A931FBM9</accession>
<comment type="caution">
    <text evidence="1">The sequence shown here is derived from an EMBL/GenBank/DDBJ whole genome shotgun (WGS) entry which is preliminary data.</text>
</comment>
<organism evidence="1 2">
    <name type="scientific">Enterococcus lacertideformus</name>
    <dbReference type="NCBI Taxonomy" id="2771493"/>
    <lineage>
        <taxon>Bacteria</taxon>
        <taxon>Bacillati</taxon>
        <taxon>Bacillota</taxon>
        <taxon>Bacilli</taxon>
        <taxon>Lactobacillales</taxon>
        <taxon>Enterococcaceae</taxon>
        <taxon>Enterococcus</taxon>
    </lineage>
</organism>
<name>A0A931FBM9_9ENTE</name>
<evidence type="ECO:0000313" key="1">
    <source>
        <dbReference type="EMBL" id="MBF8808637.1"/>
    </source>
</evidence>
<sequence>MTLGTTAVAYLNSGVYQQPIESVTYKDVPLGTVKVKNEVPTFNIKSRVRVEAQRKEELSKETIMSWFTDLPEYADQYSYKVTSGPSIWAPDTSGEAVVTVSSGDTSIDFTTQYYVTDTTPPDGKLKESLEFEEGADPDLRELLDGEPTDNWSNPENITPDIAFEIGKKFSELPVGEHDFTLTLTDEAGNPKDLTGTLTIRSTFAMSSSVIVEAQKDKELSPDILKSWFTSLPADANGDNNYEYQVVTGPDTWAPGDSGEVTVSVRNKNTNTTQQFITNYSVVDTTPPDGKLKETLSYEEESVEPDLHELLEGDPTDNWTDSENITLDIAFENGKKFAELPVGEHDFTLTLTDEACNKTPLKGTVTIFSRSQYIDIVVPAKTEFAKDKDSKGIVSPVYEIKNN</sequence>
<protein>
    <submittedName>
        <fullName evidence="1">Uncharacterized protein</fullName>
    </submittedName>
</protein>
<keyword evidence="2" id="KW-1185">Reference proteome</keyword>
<dbReference type="AlphaFoldDB" id="A0A931FBM9"/>
<reference evidence="1" key="1">
    <citation type="submission" date="2020-09" db="EMBL/GenBank/DDBJ databases">
        <title>Genomic insights into the novelty and pathogenicity of a unique biofilm-forming Enterococcus sp. bacteria (Enterococcus lacertideformus) identified in reptiles.</title>
        <authorList>
            <person name="Agius J.E."/>
            <person name="Phalen D.N."/>
            <person name="Rose K."/>
            <person name="Eden J.-S."/>
        </authorList>
    </citation>
    <scope>NUCLEOTIDE SEQUENCE</scope>
    <source>
        <strain evidence="1">PHRS 0518</strain>
    </source>
</reference>
<evidence type="ECO:0000313" key="2">
    <source>
        <dbReference type="Proteomes" id="UP000637757"/>
    </source>
</evidence>